<organism evidence="2 3">
    <name type="scientific">Methanolobus profundi</name>
    <dbReference type="NCBI Taxonomy" id="487685"/>
    <lineage>
        <taxon>Archaea</taxon>
        <taxon>Methanobacteriati</taxon>
        <taxon>Methanobacteriota</taxon>
        <taxon>Stenosarchaea group</taxon>
        <taxon>Methanomicrobia</taxon>
        <taxon>Methanosarcinales</taxon>
        <taxon>Methanosarcinaceae</taxon>
        <taxon>Methanolobus</taxon>
    </lineage>
</organism>
<dbReference type="STRING" id="487685.SAMN04488696_2536"/>
<evidence type="ECO:0000313" key="2">
    <source>
        <dbReference type="EMBL" id="SFM83535.1"/>
    </source>
</evidence>
<proteinExistence type="predicted"/>
<name>A0A1I4U3M8_9EURY</name>
<dbReference type="OrthoDB" id="109569at2157"/>
<dbReference type="InterPro" id="IPR003497">
    <property type="entry name" value="BRO_N_domain"/>
</dbReference>
<dbReference type="Pfam" id="PF13310">
    <property type="entry name" value="Virulence_RhuM"/>
    <property type="match status" value="1"/>
</dbReference>
<dbReference type="PANTHER" id="PTHR35810:SF1">
    <property type="entry name" value="CYTOPLASMIC PROTEIN"/>
    <property type="match status" value="1"/>
</dbReference>
<keyword evidence="3" id="KW-1185">Reference proteome</keyword>
<feature type="domain" description="Bro-N" evidence="1">
    <location>
        <begin position="6"/>
        <end position="127"/>
    </location>
</feature>
<dbReference type="InterPro" id="IPR011204">
    <property type="entry name" value="Virulence_RhuM-like"/>
</dbReference>
<evidence type="ECO:0000259" key="1">
    <source>
        <dbReference type="PROSITE" id="PS51750"/>
    </source>
</evidence>
<dbReference type="AlphaFoldDB" id="A0A1I4U3M8"/>
<accession>A0A1I4U3M8</accession>
<dbReference type="PANTHER" id="PTHR35810">
    <property type="entry name" value="CYTOPLASMIC PROTEIN-RELATED"/>
    <property type="match status" value="1"/>
</dbReference>
<sequence length="344" mass="39907">MNENNLSGNQSDFILYTSNDGKVKVDVVLKDENVWLTQKAMAGLFGVKVPAISKHLANIYESGELVKESTISILETVQTEGERQVQRKMEFYNLDAIISVGYRINSVQATQFRIWATQALKEYIIKGFVMDDERLKQGKQVFGKDYFEELLERIREIRASERRFYQKITDIYALSADYNKNAPQTKEFFATVQNKLHWAITGKTAAEIIYDSADATKLHMGLTNWKQAPDGKILRSDVTVAKNYLGDAHIRELNRLVSAYLDLAENRAQRQILMKMQDWSEFLHNFLELSSYPILKDKGRVSALEAKLKAEQEYEEYRVTQDNNYISDFDREVRRIMESKDDYN</sequence>
<reference evidence="3" key="1">
    <citation type="submission" date="2016-10" db="EMBL/GenBank/DDBJ databases">
        <authorList>
            <person name="Varghese N."/>
            <person name="Submissions S."/>
        </authorList>
    </citation>
    <scope>NUCLEOTIDE SEQUENCE [LARGE SCALE GENOMIC DNA]</scope>
    <source>
        <strain evidence="3">Mob M</strain>
    </source>
</reference>
<evidence type="ECO:0000313" key="3">
    <source>
        <dbReference type="Proteomes" id="UP000198535"/>
    </source>
</evidence>
<gene>
    <name evidence="2" type="ORF">SAMN04488696_2536</name>
</gene>
<dbReference type="EMBL" id="FOUJ01000006">
    <property type="protein sequence ID" value="SFM83535.1"/>
    <property type="molecule type" value="Genomic_DNA"/>
</dbReference>
<dbReference type="PROSITE" id="PS51750">
    <property type="entry name" value="BRO_N"/>
    <property type="match status" value="1"/>
</dbReference>
<protein>
    <submittedName>
        <fullName evidence="2">Uncharacterized conserved protein</fullName>
    </submittedName>
</protein>
<dbReference type="RefSeq" id="WP_091937517.1">
    <property type="nucleotide sequence ID" value="NZ_FOUJ01000006.1"/>
</dbReference>
<dbReference type="PIRSF" id="PIRSF015268">
    <property type="entry name" value="Virulence_RhuM"/>
    <property type="match status" value="1"/>
</dbReference>
<dbReference type="Proteomes" id="UP000198535">
    <property type="component" value="Unassembled WGS sequence"/>
</dbReference>